<reference evidence="6" key="1">
    <citation type="submission" date="2022-05" db="EMBL/GenBank/DDBJ databases">
        <title>Sphingomonas sp. strain RP10 Genome sequencing and assembly.</title>
        <authorList>
            <person name="Kim I."/>
        </authorList>
    </citation>
    <scope>NUCLEOTIDE SEQUENCE</scope>
    <source>
        <strain evidence="6">RP10</strain>
    </source>
</reference>
<evidence type="ECO:0000256" key="2">
    <source>
        <dbReference type="ARBA" id="ARBA00022833"/>
    </source>
</evidence>
<sequence>MRAAVVEVLEKPLVVRNIPDPECPPDGAIVRIGANGICRTDWHLWTGDWTFRGLSIEPPFVLGHEFAGIVEEVGSEVGHWKKGDRVVYPMNLGCGDCAQCRNGHQHICDIGHTLVPGVSFWGAFAEYSMVRYADENFVRVPDSMSLLDAASLGCRYMAAFRAVVDQANTRGGEWVAVHGCGGMGLSAIQIAAAVGARVIAVDTSEGARDAAGKLGAAHVIDPRQANPVEAIRDLTRGGVQVSIDALGIAETCLNSVLSLRKRGRHVQIGHTTRVEAGYVPLPIDVILLNELELYGAFGLQGHRYGAMLAMCENGLLDPGKVVSQTVGLDGITPVLEAMGPYDTVGVVAIDLAIEG</sequence>
<dbReference type="RefSeq" id="WP_254287318.1">
    <property type="nucleotide sequence ID" value="NZ_JAMLDY010000001.1"/>
</dbReference>
<keyword evidence="7" id="KW-1185">Reference proteome</keyword>
<comment type="caution">
    <text evidence="6">The sequence shown here is derived from an EMBL/GenBank/DDBJ whole genome shotgun (WGS) entry which is preliminary data.</text>
</comment>
<dbReference type="InterPro" id="IPR013149">
    <property type="entry name" value="ADH-like_C"/>
</dbReference>
<evidence type="ECO:0000313" key="6">
    <source>
        <dbReference type="EMBL" id="MCP3733312.1"/>
    </source>
</evidence>
<dbReference type="InterPro" id="IPR020843">
    <property type="entry name" value="ER"/>
</dbReference>
<dbReference type="Gene3D" id="3.90.180.10">
    <property type="entry name" value="Medium-chain alcohol dehydrogenases, catalytic domain"/>
    <property type="match status" value="1"/>
</dbReference>
<evidence type="ECO:0000256" key="3">
    <source>
        <dbReference type="ARBA" id="ARBA00023002"/>
    </source>
</evidence>
<proteinExistence type="inferred from homology"/>
<dbReference type="InterPro" id="IPR013154">
    <property type="entry name" value="ADH-like_N"/>
</dbReference>
<name>A0A9X2HPE0_9SPHN</name>
<dbReference type="Pfam" id="PF08240">
    <property type="entry name" value="ADH_N"/>
    <property type="match status" value="1"/>
</dbReference>
<evidence type="ECO:0000256" key="1">
    <source>
        <dbReference type="ARBA" id="ARBA00022723"/>
    </source>
</evidence>
<keyword evidence="2 4" id="KW-0862">Zinc</keyword>
<dbReference type="Proteomes" id="UP001139486">
    <property type="component" value="Unassembled WGS sequence"/>
</dbReference>
<dbReference type="SUPFAM" id="SSF51735">
    <property type="entry name" value="NAD(P)-binding Rossmann-fold domains"/>
    <property type="match status" value="1"/>
</dbReference>
<organism evidence="6 7">
    <name type="scientific">Sphingomonas liriopis</name>
    <dbReference type="NCBI Taxonomy" id="2949094"/>
    <lineage>
        <taxon>Bacteria</taxon>
        <taxon>Pseudomonadati</taxon>
        <taxon>Pseudomonadota</taxon>
        <taxon>Alphaproteobacteria</taxon>
        <taxon>Sphingomonadales</taxon>
        <taxon>Sphingomonadaceae</taxon>
        <taxon>Sphingomonas</taxon>
    </lineage>
</organism>
<dbReference type="SMART" id="SM00829">
    <property type="entry name" value="PKS_ER"/>
    <property type="match status" value="1"/>
</dbReference>
<evidence type="ECO:0000313" key="7">
    <source>
        <dbReference type="Proteomes" id="UP001139486"/>
    </source>
</evidence>
<accession>A0A9X2HPE0</accession>
<dbReference type="EMBL" id="JAMLDY010000001">
    <property type="protein sequence ID" value="MCP3733312.1"/>
    <property type="molecule type" value="Genomic_DNA"/>
</dbReference>
<feature type="domain" description="Enoyl reductase (ER)" evidence="5">
    <location>
        <begin position="4"/>
        <end position="349"/>
    </location>
</feature>
<dbReference type="PANTHER" id="PTHR43401">
    <property type="entry name" value="L-THREONINE 3-DEHYDROGENASE"/>
    <property type="match status" value="1"/>
</dbReference>
<dbReference type="SUPFAM" id="SSF50129">
    <property type="entry name" value="GroES-like"/>
    <property type="match status" value="1"/>
</dbReference>
<dbReference type="PANTHER" id="PTHR43401:SF5">
    <property type="entry name" value="ALCOHOL DEHYDROGENASE-RELATED"/>
    <property type="match status" value="1"/>
</dbReference>
<dbReference type="InterPro" id="IPR036291">
    <property type="entry name" value="NAD(P)-bd_dom_sf"/>
</dbReference>
<gene>
    <name evidence="6" type="ORF">M9979_00230</name>
</gene>
<dbReference type="InterPro" id="IPR002328">
    <property type="entry name" value="ADH_Zn_CS"/>
</dbReference>
<evidence type="ECO:0000256" key="4">
    <source>
        <dbReference type="RuleBase" id="RU361277"/>
    </source>
</evidence>
<keyword evidence="1 4" id="KW-0479">Metal-binding</keyword>
<comment type="cofactor">
    <cofactor evidence="4">
        <name>Zn(2+)</name>
        <dbReference type="ChEBI" id="CHEBI:29105"/>
    </cofactor>
</comment>
<comment type="similarity">
    <text evidence="4">Belongs to the zinc-containing alcohol dehydrogenase family.</text>
</comment>
<dbReference type="Pfam" id="PF00107">
    <property type="entry name" value="ADH_zinc_N"/>
    <property type="match status" value="1"/>
</dbReference>
<dbReference type="InterPro" id="IPR050129">
    <property type="entry name" value="Zn_alcohol_dh"/>
</dbReference>
<protein>
    <submittedName>
        <fullName evidence="6">Alcohol dehydrogenase catalytic domain-containing protein</fullName>
    </submittedName>
</protein>
<dbReference type="PROSITE" id="PS00059">
    <property type="entry name" value="ADH_ZINC"/>
    <property type="match status" value="1"/>
</dbReference>
<dbReference type="InterPro" id="IPR011032">
    <property type="entry name" value="GroES-like_sf"/>
</dbReference>
<keyword evidence="3" id="KW-0560">Oxidoreductase</keyword>
<dbReference type="GO" id="GO:0016616">
    <property type="term" value="F:oxidoreductase activity, acting on the CH-OH group of donors, NAD or NADP as acceptor"/>
    <property type="evidence" value="ECO:0007669"/>
    <property type="project" value="UniProtKB-ARBA"/>
</dbReference>
<dbReference type="AlphaFoldDB" id="A0A9X2HPE0"/>
<dbReference type="GO" id="GO:0008270">
    <property type="term" value="F:zinc ion binding"/>
    <property type="evidence" value="ECO:0007669"/>
    <property type="project" value="InterPro"/>
</dbReference>
<evidence type="ECO:0000259" key="5">
    <source>
        <dbReference type="SMART" id="SM00829"/>
    </source>
</evidence>